<sequence length="654" mass="68326">MPAIRSTSHASSLLVQCMRFLLLIALPLALVGMPHAVRAQSSAPITLSGTSLCADVSGESRTPGAPVISWACWGGANQQWFPSATGTRYNLINQNSGLCVDVSGQSLSPGGPIIQWTCNGGTNQTFSLTPQGAGYAIVAGHSGLCVTASSTTSQGIQLTQQVCNGSATQTWQVAGLPVQHAALPSKWTTPYQLPLVPLQAANLPNGNVLVWSADAPLSFTDSANPPARTYTAIFNPSNGTSSQMIVTNTAHDMFCPGISNLPDGRIFVTGGLSVRQTSIYSPTTSTWTASNQMNIPRGYQGSVTLSNGNVFVMGGSWSGGLGGKSGETWTSGSGWRINSAILDDYILTNDARGVFRSDNHAWMFALGNGRVFHAGPSRAMHWFDTAGNGNVSSAGNRGSDGDAMNGNAIMYDVGKILAVGGAPSYDQSLATANATLIDISNGNATTQTIAPMSYRRAFNNSVVLPNGQVVVIGGQTFAEPFSDNNAVLTPELWDPATNTFSPLAQQAVPRTYHSVALLLNDGRVLSGGGGLCGSCATNHTDIEILTPPYLLNADGSAASRPNLTSVPADAQLGTTIVVTASRSARAFVLMRSSSVTHSLNNEQRRVPLTFTVGTAGEFQLNIPSDPGVVVPGYYMLFALNANGVPSVSRVLRVH</sequence>
<dbReference type="AlphaFoldDB" id="A0A157ZZ17"/>
<dbReference type="Pfam" id="PF07250">
    <property type="entry name" value="Glyoxal_oxid_N"/>
    <property type="match status" value="1"/>
</dbReference>
<dbReference type="Gene3D" id="2.80.10.50">
    <property type="match status" value="2"/>
</dbReference>
<dbReference type="PANTHER" id="PTHR32208:SF56">
    <property type="entry name" value="GALACTOSE OXIDASE-RELATED"/>
    <property type="match status" value="1"/>
</dbReference>
<dbReference type="Proteomes" id="UP000054596">
    <property type="component" value="Unassembled WGS sequence"/>
</dbReference>
<evidence type="ECO:0000256" key="1">
    <source>
        <dbReference type="ARBA" id="ARBA00022729"/>
    </source>
</evidence>
<dbReference type="InterPro" id="IPR035992">
    <property type="entry name" value="Ricin_B-like_lectins"/>
</dbReference>
<dbReference type="PROSITE" id="PS50231">
    <property type="entry name" value="RICIN_B_LECTIN"/>
    <property type="match status" value="1"/>
</dbReference>
<name>A0A157ZZ17_9BURK</name>
<evidence type="ECO:0000313" key="4">
    <source>
        <dbReference type="Proteomes" id="UP000054596"/>
    </source>
</evidence>
<dbReference type="Gene3D" id="2.130.10.80">
    <property type="entry name" value="Galactose oxidase/kelch, beta-propeller"/>
    <property type="match status" value="1"/>
</dbReference>
<accession>A0A157ZZ17</accession>
<dbReference type="InterPro" id="IPR013783">
    <property type="entry name" value="Ig-like_fold"/>
</dbReference>
<keyword evidence="4" id="KW-1185">Reference proteome</keyword>
<dbReference type="InterPro" id="IPR015202">
    <property type="entry name" value="GO-like_E_set"/>
</dbReference>
<comment type="caution">
    <text evidence="3">The sequence shown here is derived from an EMBL/GenBank/DDBJ whole genome shotgun (WGS) entry which is preliminary data.</text>
</comment>
<dbReference type="SUPFAM" id="SSF50965">
    <property type="entry name" value="Galactose oxidase, central domain"/>
    <property type="match status" value="1"/>
</dbReference>
<dbReference type="SUPFAM" id="SSF50370">
    <property type="entry name" value="Ricin B-like lectins"/>
    <property type="match status" value="1"/>
</dbReference>
<organism evidence="3 4">
    <name type="scientific">Caballeronia glebae</name>
    <dbReference type="NCBI Taxonomy" id="1777143"/>
    <lineage>
        <taxon>Bacteria</taxon>
        <taxon>Pseudomonadati</taxon>
        <taxon>Pseudomonadota</taxon>
        <taxon>Betaproteobacteria</taxon>
        <taxon>Burkholderiales</taxon>
        <taxon>Burkholderiaceae</taxon>
        <taxon>Caballeronia</taxon>
    </lineage>
</organism>
<dbReference type="SMART" id="SM00612">
    <property type="entry name" value="Kelch"/>
    <property type="match status" value="2"/>
</dbReference>
<dbReference type="SMART" id="SM00458">
    <property type="entry name" value="RICIN"/>
    <property type="match status" value="1"/>
</dbReference>
<keyword evidence="1" id="KW-0732">Signal</keyword>
<dbReference type="Pfam" id="PF09118">
    <property type="entry name" value="GO-like_E_set"/>
    <property type="match status" value="1"/>
</dbReference>
<dbReference type="InterPro" id="IPR000772">
    <property type="entry name" value="Ricin_B_lectin"/>
</dbReference>
<dbReference type="CDD" id="cd00161">
    <property type="entry name" value="beta-trefoil_Ricin-like"/>
    <property type="match status" value="1"/>
</dbReference>
<dbReference type="Pfam" id="PF14200">
    <property type="entry name" value="RicinB_lectin_2"/>
    <property type="match status" value="2"/>
</dbReference>
<dbReference type="Gene3D" id="2.60.40.10">
    <property type="entry name" value="Immunoglobulins"/>
    <property type="match status" value="1"/>
</dbReference>
<reference evidence="3" key="1">
    <citation type="submission" date="2016-01" db="EMBL/GenBank/DDBJ databases">
        <authorList>
            <person name="Peeters C."/>
        </authorList>
    </citation>
    <scope>NUCLEOTIDE SEQUENCE [LARGE SCALE GENOMIC DNA]</scope>
    <source>
        <strain evidence="3">LMG 29325</strain>
    </source>
</reference>
<evidence type="ECO:0000313" key="3">
    <source>
        <dbReference type="EMBL" id="SAK50781.1"/>
    </source>
</evidence>
<dbReference type="InterPro" id="IPR037293">
    <property type="entry name" value="Gal_Oxidase_central_sf"/>
</dbReference>
<feature type="domain" description="Ricin B lectin" evidence="2">
    <location>
        <begin position="42"/>
        <end position="174"/>
    </location>
</feature>
<dbReference type="InterPro" id="IPR009880">
    <property type="entry name" value="Glyoxal_oxidase_N"/>
</dbReference>
<dbReference type="RefSeq" id="WP_086966481.1">
    <property type="nucleotide sequence ID" value="NZ_FCOJ02000007.1"/>
</dbReference>
<dbReference type="CDD" id="cd02851">
    <property type="entry name" value="E_set_GO_C"/>
    <property type="match status" value="1"/>
</dbReference>
<dbReference type="InterPro" id="IPR006652">
    <property type="entry name" value="Kelch_1"/>
</dbReference>
<dbReference type="STRING" id="1777143.AWB82_01475"/>
<dbReference type="SUPFAM" id="SSF81296">
    <property type="entry name" value="E set domains"/>
    <property type="match status" value="1"/>
</dbReference>
<proteinExistence type="predicted"/>
<gene>
    <name evidence="3" type="ORF">AWB82_01475</name>
</gene>
<dbReference type="OrthoDB" id="8673369at2"/>
<dbReference type="PANTHER" id="PTHR32208">
    <property type="entry name" value="SECRETED PROTEIN-RELATED"/>
    <property type="match status" value="1"/>
</dbReference>
<protein>
    <submittedName>
        <fullName evidence="3">Sugar-binding protein</fullName>
    </submittedName>
</protein>
<evidence type="ECO:0000259" key="2">
    <source>
        <dbReference type="SMART" id="SM00458"/>
    </source>
</evidence>
<dbReference type="InterPro" id="IPR011043">
    <property type="entry name" value="Gal_Oxase/kelch_b-propeller"/>
</dbReference>
<dbReference type="InterPro" id="IPR014756">
    <property type="entry name" value="Ig_E-set"/>
</dbReference>
<dbReference type="EMBL" id="FCOJ02000007">
    <property type="protein sequence ID" value="SAK50781.1"/>
    <property type="molecule type" value="Genomic_DNA"/>
</dbReference>